<comment type="caution">
    <text evidence="1">The sequence shown here is derived from an EMBL/GenBank/DDBJ whole genome shotgun (WGS) entry which is preliminary data.</text>
</comment>
<protein>
    <submittedName>
        <fullName evidence="1">PheST operon leader peptide PheM</fullName>
    </submittedName>
</protein>
<name>A0ABY2SJN1_9HYPH</name>
<reference evidence="1 2" key="1">
    <citation type="submission" date="2019-04" db="EMBL/GenBank/DDBJ databases">
        <authorList>
            <person name="Li M."/>
            <person name="Gao C."/>
        </authorList>
    </citation>
    <scope>NUCLEOTIDE SEQUENCE [LARGE SCALE GENOMIC DNA]</scope>
    <source>
        <strain evidence="1 2">BGMRC 2031</strain>
    </source>
</reference>
<evidence type="ECO:0000313" key="2">
    <source>
        <dbReference type="Proteomes" id="UP000305202"/>
    </source>
</evidence>
<keyword evidence="2" id="KW-1185">Reference proteome</keyword>
<organism evidence="1 2">
    <name type="scientific">Martelella alba</name>
    <dbReference type="NCBI Taxonomy" id="2590451"/>
    <lineage>
        <taxon>Bacteria</taxon>
        <taxon>Pseudomonadati</taxon>
        <taxon>Pseudomonadota</taxon>
        <taxon>Alphaproteobacteria</taxon>
        <taxon>Hyphomicrobiales</taxon>
        <taxon>Aurantimonadaceae</taxon>
        <taxon>Martelella</taxon>
    </lineage>
</organism>
<sequence>MLLFSVSFFTLAPEAWGLARKRRNEKQR</sequence>
<evidence type="ECO:0000313" key="1">
    <source>
        <dbReference type="EMBL" id="TKI05700.1"/>
    </source>
</evidence>
<proteinExistence type="predicted"/>
<gene>
    <name evidence="1" type="primary">pheM</name>
    <name evidence="1" type="ORF">FCN80_13160</name>
</gene>
<accession>A0ABY2SJN1</accession>
<dbReference type="Proteomes" id="UP000305202">
    <property type="component" value="Unassembled WGS sequence"/>
</dbReference>
<dbReference type="EMBL" id="SZPQ01000018">
    <property type="protein sequence ID" value="TKI05700.1"/>
    <property type="molecule type" value="Genomic_DNA"/>
</dbReference>